<keyword evidence="3" id="KW-0285">Flavoprotein</keyword>
<keyword evidence="8" id="KW-0274">FAD</keyword>
<evidence type="ECO:0000313" key="14">
    <source>
        <dbReference type="EMBL" id="UKK01540.2"/>
    </source>
</evidence>
<evidence type="ECO:0000256" key="12">
    <source>
        <dbReference type="ARBA" id="ARBA00049494"/>
    </source>
</evidence>
<evidence type="ECO:0000259" key="13">
    <source>
        <dbReference type="Pfam" id="PF01507"/>
    </source>
</evidence>
<dbReference type="EC" id="2.7.7.2" evidence="2"/>
<dbReference type="EMBL" id="CP056070">
    <property type="protein sequence ID" value="UKK01540.2"/>
    <property type="molecule type" value="Genomic_DNA"/>
</dbReference>
<comment type="catalytic activity">
    <reaction evidence="12">
        <text>FMN + ATP + H(+) = FAD + diphosphate</text>
        <dbReference type="Rhea" id="RHEA:17237"/>
        <dbReference type="ChEBI" id="CHEBI:15378"/>
        <dbReference type="ChEBI" id="CHEBI:30616"/>
        <dbReference type="ChEBI" id="CHEBI:33019"/>
        <dbReference type="ChEBI" id="CHEBI:57692"/>
        <dbReference type="ChEBI" id="CHEBI:58210"/>
        <dbReference type="EC" id="2.7.7.2"/>
    </reaction>
</comment>
<dbReference type="GO" id="GO:0006747">
    <property type="term" value="P:FAD biosynthetic process"/>
    <property type="evidence" value="ECO:0007669"/>
    <property type="project" value="TreeGrafter"/>
</dbReference>
<gene>
    <name evidence="14" type="ORF">MACK_002357</name>
</gene>
<dbReference type="InterPro" id="IPR014729">
    <property type="entry name" value="Rossmann-like_a/b/a_fold"/>
</dbReference>
<dbReference type="GO" id="GO:0005524">
    <property type="term" value="F:ATP binding"/>
    <property type="evidence" value="ECO:0007669"/>
    <property type="project" value="UniProtKB-KW"/>
</dbReference>
<proteinExistence type="predicted"/>
<keyword evidence="5 14" id="KW-0808">Transferase</keyword>
<evidence type="ECO:0000256" key="9">
    <source>
        <dbReference type="ARBA" id="ARBA00022840"/>
    </source>
</evidence>
<accession>A0A976MC21</accession>
<feature type="domain" description="Phosphoadenosine phosphosulphate reductase" evidence="13">
    <location>
        <begin position="87"/>
        <end position="157"/>
    </location>
</feature>
<evidence type="ECO:0000256" key="7">
    <source>
        <dbReference type="ARBA" id="ARBA00022741"/>
    </source>
</evidence>
<keyword evidence="9" id="KW-0067">ATP-binding</keyword>
<evidence type="ECO:0000256" key="2">
    <source>
        <dbReference type="ARBA" id="ARBA00012393"/>
    </source>
</evidence>
<sequence>MYYVKNITQRLGLCTKVKYKYNNNNLLQYAHILNEDFKKLPRRENTSLNNECNIYYKDENLKNLSQLISDSVKIIINSFNKFDHSNVYLSFNGGKDSVVAFHLYRIALHEFASCNKGYELQAVYFKDPSANEFSEITSFIHKITSKYGVNLRVIEDTWERGVKSFENGSFILGSRSMDEGCADLKPLEAGNAGDFEFYRINPILNWTYGDIWNFLLYFQLEYCPLYDRGYTSIGTVNDTLPNPYLKSGDTYLPAYKLTQWEYERCSRVKH</sequence>
<comment type="pathway">
    <text evidence="1">Cofactor biosynthesis; FAD biosynthesis; FAD from FMN: step 1/1.</text>
</comment>
<evidence type="ECO:0000256" key="1">
    <source>
        <dbReference type="ARBA" id="ARBA00004726"/>
    </source>
</evidence>
<dbReference type="InterPro" id="IPR002500">
    <property type="entry name" value="PAPS_reduct_dom"/>
</dbReference>
<evidence type="ECO:0000256" key="3">
    <source>
        <dbReference type="ARBA" id="ARBA00022630"/>
    </source>
</evidence>
<evidence type="ECO:0000256" key="6">
    <source>
        <dbReference type="ARBA" id="ARBA00022695"/>
    </source>
</evidence>
<name>A0A976MC21_THEOR</name>
<evidence type="ECO:0000256" key="10">
    <source>
        <dbReference type="ARBA" id="ARBA00031145"/>
    </source>
</evidence>
<dbReference type="GO" id="GO:0003919">
    <property type="term" value="F:FMN adenylyltransferase activity"/>
    <property type="evidence" value="ECO:0007669"/>
    <property type="project" value="UniProtKB-EC"/>
</dbReference>
<dbReference type="PANTHER" id="PTHR23293">
    <property type="entry name" value="FAD SYNTHETASE-RELATED FMN ADENYLYLTRANSFERASE"/>
    <property type="match status" value="1"/>
</dbReference>
<dbReference type="PANTHER" id="PTHR23293:SF9">
    <property type="entry name" value="FAD SYNTHASE"/>
    <property type="match status" value="1"/>
</dbReference>
<evidence type="ECO:0000313" key="15">
    <source>
        <dbReference type="Proteomes" id="UP000244811"/>
    </source>
</evidence>
<keyword evidence="7" id="KW-0547">Nucleotide-binding</keyword>
<evidence type="ECO:0000256" key="4">
    <source>
        <dbReference type="ARBA" id="ARBA00022643"/>
    </source>
</evidence>
<keyword evidence="4" id="KW-0288">FMN</keyword>
<dbReference type="Pfam" id="PF01507">
    <property type="entry name" value="PAPS_reduct"/>
    <property type="match status" value="2"/>
</dbReference>
<dbReference type="AlphaFoldDB" id="A0A976MC21"/>
<organism evidence="14 15">
    <name type="scientific">Theileria orientalis</name>
    <dbReference type="NCBI Taxonomy" id="68886"/>
    <lineage>
        <taxon>Eukaryota</taxon>
        <taxon>Sar</taxon>
        <taxon>Alveolata</taxon>
        <taxon>Apicomplexa</taxon>
        <taxon>Aconoidasida</taxon>
        <taxon>Piroplasmida</taxon>
        <taxon>Theileriidae</taxon>
        <taxon>Theileria</taxon>
    </lineage>
</organism>
<dbReference type="Gene3D" id="3.40.50.620">
    <property type="entry name" value="HUPs"/>
    <property type="match status" value="1"/>
</dbReference>
<dbReference type="Proteomes" id="UP000244811">
    <property type="component" value="Chromosome 3"/>
</dbReference>
<reference evidence="14" key="1">
    <citation type="submission" date="2022-07" db="EMBL/GenBank/DDBJ databases">
        <title>Evaluation of T. orientalis genome assembly methods using nanopore sequencing and analysis of variation between genomes.</title>
        <authorList>
            <person name="Yam J."/>
            <person name="Micallef M.L."/>
            <person name="Liu M."/>
            <person name="Djordjevic S.P."/>
            <person name="Bogema D.R."/>
            <person name="Jenkins C."/>
        </authorList>
    </citation>
    <scope>NUCLEOTIDE SEQUENCE</scope>
    <source>
        <strain evidence="14">Goon Nure</strain>
    </source>
</reference>
<evidence type="ECO:0000256" key="5">
    <source>
        <dbReference type="ARBA" id="ARBA00022679"/>
    </source>
</evidence>
<keyword evidence="6 14" id="KW-0548">Nucleotidyltransferase</keyword>
<evidence type="ECO:0000256" key="11">
    <source>
        <dbReference type="ARBA" id="ARBA00031871"/>
    </source>
</evidence>
<dbReference type="SUPFAM" id="SSF52402">
    <property type="entry name" value="Adenine nucleotide alpha hydrolases-like"/>
    <property type="match status" value="1"/>
</dbReference>
<protein>
    <recommendedName>
        <fullName evidence="2">FAD synthase</fullName>
        <ecNumber evidence="2">2.7.7.2</ecNumber>
    </recommendedName>
    <alternativeName>
        <fullName evidence="10">FAD pyrophosphorylase</fullName>
    </alternativeName>
    <alternativeName>
        <fullName evidence="11">FMN adenylyltransferase</fullName>
    </alternativeName>
</protein>
<evidence type="ECO:0000256" key="8">
    <source>
        <dbReference type="ARBA" id="ARBA00022827"/>
    </source>
</evidence>
<feature type="domain" description="Phosphoadenosine phosphosulphate reductase" evidence="13">
    <location>
        <begin position="166"/>
        <end position="240"/>
    </location>
</feature>